<accession>A0ABQ6YAR7</accession>
<evidence type="ECO:0000256" key="2">
    <source>
        <dbReference type="ARBA" id="ARBA00022603"/>
    </source>
</evidence>
<dbReference type="InterPro" id="IPR029063">
    <property type="entry name" value="SAM-dependent_MTases_sf"/>
</dbReference>
<proteinExistence type="inferred from homology"/>
<evidence type="ECO:0000259" key="4">
    <source>
        <dbReference type="Pfam" id="PF08241"/>
    </source>
</evidence>
<protein>
    <submittedName>
        <fullName evidence="5">Methyltransferase type 11 protein</fullName>
    </submittedName>
</protein>
<dbReference type="EMBL" id="AQPF01000006">
    <property type="protein sequence ID" value="KAF0806809.1"/>
    <property type="molecule type" value="Genomic_DNA"/>
</dbReference>
<keyword evidence="6" id="KW-1185">Reference proteome</keyword>
<keyword evidence="3" id="KW-0808">Transferase</keyword>
<sequence length="250" mass="28878">MIPMSDRPSLFQRGGQYHLHRPDYPENLFRWLGDQCFEHRRALDLGCGTGQACRSLEGHFQHVIGADLSLAQLQGAPASASRYLAARADALPFADGSFDLITVAQALHWFPLPMFFKEAERVLREDALLAIISYGLCQVEGLPDLIDDFHDRVLAPWWPAARWSVVSGYRNVTLPWPEHKVPENLGIERHWHWRDLAAYLDTWSALAKARRFGKDPLQDFLPQLEQAWGEKTRKVRWPLRVRACRRPREY</sequence>
<dbReference type="GO" id="GO:0032259">
    <property type="term" value="P:methylation"/>
    <property type="evidence" value="ECO:0007669"/>
    <property type="project" value="UniProtKB-KW"/>
</dbReference>
<name>A0ABQ6YAR7_9GAMM</name>
<dbReference type="GO" id="GO:0008168">
    <property type="term" value="F:methyltransferase activity"/>
    <property type="evidence" value="ECO:0007669"/>
    <property type="project" value="UniProtKB-KW"/>
</dbReference>
<dbReference type="SUPFAM" id="SSF53335">
    <property type="entry name" value="S-adenosyl-L-methionine-dependent methyltransferases"/>
    <property type="match status" value="1"/>
</dbReference>
<dbReference type="Gene3D" id="3.40.50.150">
    <property type="entry name" value="Vaccinia Virus protein VP39"/>
    <property type="match status" value="1"/>
</dbReference>
<dbReference type="CDD" id="cd02440">
    <property type="entry name" value="AdoMet_MTases"/>
    <property type="match status" value="1"/>
</dbReference>
<dbReference type="InterPro" id="IPR051052">
    <property type="entry name" value="Diverse_substrate_MTase"/>
</dbReference>
<organism evidence="5 6">
    <name type="scientific">Alcanivorax xiamenensis</name>
    <dbReference type="NCBI Taxonomy" id="1177156"/>
    <lineage>
        <taxon>Bacteria</taxon>
        <taxon>Pseudomonadati</taxon>
        <taxon>Pseudomonadota</taxon>
        <taxon>Gammaproteobacteria</taxon>
        <taxon>Oceanospirillales</taxon>
        <taxon>Alcanivoracaceae</taxon>
        <taxon>Alcanivorax</taxon>
    </lineage>
</organism>
<dbReference type="Proteomes" id="UP000771797">
    <property type="component" value="Unassembled WGS sequence"/>
</dbReference>
<feature type="domain" description="Methyltransferase type 11" evidence="4">
    <location>
        <begin position="43"/>
        <end position="131"/>
    </location>
</feature>
<comment type="similarity">
    <text evidence="1">Belongs to the methyltransferase superfamily.</text>
</comment>
<dbReference type="PANTHER" id="PTHR44942">
    <property type="entry name" value="METHYLTRANSF_11 DOMAIN-CONTAINING PROTEIN"/>
    <property type="match status" value="1"/>
</dbReference>
<evidence type="ECO:0000313" key="5">
    <source>
        <dbReference type="EMBL" id="KAF0806809.1"/>
    </source>
</evidence>
<evidence type="ECO:0000256" key="3">
    <source>
        <dbReference type="ARBA" id="ARBA00022679"/>
    </source>
</evidence>
<comment type="caution">
    <text evidence="5">The sequence shown here is derived from an EMBL/GenBank/DDBJ whole genome shotgun (WGS) entry which is preliminary data.</text>
</comment>
<gene>
    <name evidence="5" type="ORF">A6D6_01173</name>
</gene>
<dbReference type="InterPro" id="IPR013216">
    <property type="entry name" value="Methyltransf_11"/>
</dbReference>
<dbReference type="Pfam" id="PF08241">
    <property type="entry name" value="Methyltransf_11"/>
    <property type="match status" value="1"/>
</dbReference>
<keyword evidence="2 5" id="KW-0489">Methyltransferase</keyword>
<dbReference type="PANTHER" id="PTHR44942:SF4">
    <property type="entry name" value="METHYLTRANSFERASE TYPE 11 DOMAIN-CONTAINING PROTEIN"/>
    <property type="match status" value="1"/>
</dbReference>
<evidence type="ECO:0000256" key="1">
    <source>
        <dbReference type="ARBA" id="ARBA00008361"/>
    </source>
</evidence>
<evidence type="ECO:0000313" key="6">
    <source>
        <dbReference type="Proteomes" id="UP000771797"/>
    </source>
</evidence>
<reference evidence="5 6" key="1">
    <citation type="submission" date="2012-09" db="EMBL/GenBank/DDBJ databases">
        <title>Genome Sequence of alkane-degrading Bacterium Alcanivorax sp. 6-D-6.</title>
        <authorList>
            <person name="Lai Q."/>
            <person name="Shao Z."/>
        </authorList>
    </citation>
    <scope>NUCLEOTIDE SEQUENCE [LARGE SCALE GENOMIC DNA]</scope>
    <source>
        <strain evidence="5 6">6-D-6</strain>
    </source>
</reference>